<proteinExistence type="predicted"/>
<reference evidence="3 4" key="1">
    <citation type="journal article" date="2019" name="Int. J. Syst. Evol. Microbiol.">
        <title>The Global Catalogue of Microorganisms (GCM) 10K type strain sequencing project: providing services to taxonomists for standard genome sequencing and annotation.</title>
        <authorList>
            <consortium name="The Broad Institute Genomics Platform"/>
            <consortium name="The Broad Institute Genome Sequencing Center for Infectious Disease"/>
            <person name="Wu L."/>
            <person name="Ma J."/>
        </authorList>
    </citation>
    <scope>NUCLEOTIDE SEQUENCE [LARGE SCALE GENOMIC DNA]</scope>
    <source>
        <strain evidence="3 4">CGMCC 1.16026</strain>
    </source>
</reference>
<dbReference type="InterPro" id="IPR001466">
    <property type="entry name" value="Beta-lactam-related"/>
</dbReference>
<dbReference type="RefSeq" id="WP_122104809.1">
    <property type="nucleotide sequence ID" value="NZ_JBHSKV010000024.1"/>
</dbReference>
<evidence type="ECO:0000313" key="3">
    <source>
        <dbReference type="EMBL" id="MFC5136551.1"/>
    </source>
</evidence>
<dbReference type="PANTHER" id="PTHR46825:SF9">
    <property type="entry name" value="BETA-LACTAMASE-RELATED DOMAIN-CONTAINING PROTEIN"/>
    <property type="match status" value="1"/>
</dbReference>
<comment type="caution">
    <text evidence="3">The sequence shown here is derived from an EMBL/GenBank/DDBJ whole genome shotgun (WGS) entry which is preliminary data.</text>
</comment>
<keyword evidence="4" id="KW-1185">Reference proteome</keyword>
<dbReference type="EC" id="3.-.-.-" evidence="3"/>
<gene>
    <name evidence="3" type="ORF">ACFPJA_17755</name>
</gene>
<name>A0ABD5QWQ1_9EURY</name>
<dbReference type="AlphaFoldDB" id="A0ABD5QWQ1"/>
<feature type="compositionally biased region" description="Low complexity" evidence="1">
    <location>
        <begin position="39"/>
        <end position="52"/>
    </location>
</feature>
<sequence length="570" mass="60970">MHDRKTNIGPSNDGYVTRRAVLAGIGALTVSDLGGTIGTAAGSGESEAGTASPTGSSFPEATEIESAVDDVMIQRIGDTTPGATVAIVRSDGPVLIKGYGDADVDSDTPVQASKTAFRVGSVGKLVTWTAVMQGVEQGVLDLDEDVNRYLDDSEVTVPETYEEPVTLRHLGTHTAGFESAIDPDVVADWDAIVPLETVLVDQMPPRVRPPGELVGYSNYGAALAGHIVAEAHDTTFEEYVQSEIFEPLNMTHSTFAQPVPDDSPGNIAAGHTRDGDGFQTVDTVYINMRPAGSMTATARDLAAFMRVHLGAGTVDNRRVLQTDTVRVMHDQHHVRHPAVTNWRYGFHEYGHPDAGVLGHSGATVHFSSHLVLVPASDVGIFVNYNSNSSEHPPPGTVIDEILAVCGLQSSSTEPTPTAQPGSRERAETVAGGYSLSSLPQSGPLQVIDVLEHVSVEPAAQNRLRTVTLAGNTRQWVETDPYVYHEVDGNDVLAFEVRDGEVERMYMASEPTGVYQPVPAHERQLVTGSILGVSLAGFGLSLAGWGRQCARQTWKQYRTETDSVTEGEHTE</sequence>
<dbReference type="Pfam" id="PF00144">
    <property type="entry name" value="Beta-lactamase"/>
    <property type="match status" value="1"/>
</dbReference>
<feature type="region of interest" description="Disordered" evidence="1">
    <location>
        <begin position="39"/>
        <end position="58"/>
    </location>
</feature>
<organism evidence="3 4">
    <name type="scientific">Halorubrum glutamatedens</name>
    <dbReference type="NCBI Taxonomy" id="2707018"/>
    <lineage>
        <taxon>Archaea</taxon>
        <taxon>Methanobacteriati</taxon>
        <taxon>Methanobacteriota</taxon>
        <taxon>Stenosarchaea group</taxon>
        <taxon>Halobacteria</taxon>
        <taxon>Halobacteriales</taxon>
        <taxon>Haloferacaceae</taxon>
        <taxon>Halorubrum</taxon>
    </lineage>
</organism>
<dbReference type="EMBL" id="JBHSKV010000024">
    <property type="protein sequence ID" value="MFC5136551.1"/>
    <property type="molecule type" value="Genomic_DNA"/>
</dbReference>
<dbReference type="SUPFAM" id="SSF56601">
    <property type="entry name" value="beta-lactamase/transpeptidase-like"/>
    <property type="match status" value="1"/>
</dbReference>
<feature type="domain" description="Beta-lactamase-related" evidence="2">
    <location>
        <begin position="78"/>
        <end position="390"/>
    </location>
</feature>
<dbReference type="InterPro" id="IPR012338">
    <property type="entry name" value="Beta-lactam/transpept-like"/>
</dbReference>
<dbReference type="PANTHER" id="PTHR46825">
    <property type="entry name" value="D-ALANYL-D-ALANINE-CARBOXYPEPTIDASE/ENDOPEPTIDASE AMPH"/>
    <property type="match status" value="1"/>
</dbReference>
<dbReference type="Proteomes" id="UP001596145">
    <property type="component" value="Unassembled WGS sequence"/>
</dbReference>
<accession>A0ABD5QWQ1</accession>
<protein>
    <submittedName>
        <fullName evidence="3">Serine hydrolase domain-containing protein</fullName>
        <ecNumber evidence="3">3.-.-.-</ecNumber>
    </submittedName>
</protein>
<keyword evidence="3" id="KW-0378">Hydrolase</keyword>
<dbReference type="GO" id="GO:0016787">
    <property type="term" value="F:hydrolase activity"/>
    <property type="evidence" value="ECO:0007669"/>
    <property type="project" value="UniProtKB-KW"/>
</dbReference>
<evidence type="ECO:0000313" key="4">
    <source>
        <dbReference type="Proteomes" id="UP001596145"/>
    </source>
</evidence>
<dbReference type="Gene3D" id="3.40.710.10">
    <property type="entry name" value="DD-peptidase/beta-lactamase superfamily"/>
    <property type="match status" value="1"/>
</dbReference>
<evidence type="ECO:0000256" key="1">
    <source>
        <dbReference type="SAM" id="MobiDB-lite"/>
    </source>
</evidence>
<dbReference type="InterPro" id="IPR050491">
    <property type="entry name" value="AmpC-like"/>
</dbReference>
<evidence type="ECO:0000259" key="2">
    <source>
        <dbReference type="Pfam" id="PF00144"/>
    </source>
</evidence>